<dbReference type="EMBL" id="BSXV01001973">
    <property type="protein sequence ID" value="GME94502.1"/>
    <property type="molecule type" value="Genomic_DNA"/>
</dbReference>
<accession>A0ACB5TTW2</accession>
<keyword evidence="2" id="KW-1185">Reference proteome</keyword>
<protein>
    <submittedName>
        <fullName evidence="1">Unnamed protein product</fullName>
    </submittedName>
</protein>
<comment type="caution">
    <text evidence="1">The sequence shown here is derived from an EMBL/GenBank/DDBJ whole genome shotgun (WGS) entry which is preliminary data.</text>
</comment>
<dbReference type="Proteomes" id="UP001165101">
    <property type="component" value="Unassembled WGS sequence"/>
</dbReference>
<gene>
    <name evidence="1" type="ORF">Cboi01_000354100</name>
</gene>
<evidence type="ECO:0000313" key="2">
    <source>
        <dbReference type="Proteomes" id="UP001165101"/>
    </source>
</evidence>
<evidence type="ECO:0000313" key="1">
    <source>
        <dbReference type="EMBL" id="GME94502.1"/>
    </source>
</evidence>
<sequence>MPSLFNKKKDSHDESSSHHHMSNAMSKINILRHSSRSPSPDTTTRPPIKQGIKKSATTSATTTSKPIAKQSTTVSPTPKQTVKKSSTSDSNNSHATTTKVSSTKIPEPSSIDNHPAKVPLPSPKPSSSAIPTTQSTKNHSGFLSRLKNHSSTTLDTNKKENGHKHSLFSKHSASASSTPPRSTPQQGIRRSSTTPVNKSKPLHSTNNNNNNNNTRKNISSEDSTQMARSSSTTTTSTPRLGLPSVNEFKQKKSTKLEYNPYGLKNHTPFVDPRQFNPALSVDPIDDQSNILPYPVEDPNDHLPEELREDHQNLFEDFDIPPSDRKIGDGASASVLKIFKKDKIKEVYALKKFILFKNEKPKDFYERATKEYVITKNLYNGLHIVKCEALVRIPNHKDLTRGWGFVLELCKCDLFDLIQRPGWKFVPTNEKFCLFKQLAFGIKFMHECDIVHRDIKPENILLNGKGVLKITDFGVADYGHTIAGDFTSSVKQSDAVVGSPPYAPPEVSQLSGTQHSQRTAYDPFKMDIWALGMVLFCICFQGVPFSDCTRQIAQYRDYESAYQKYMSSNPKFIKNQDFKKGPGMEYKFAKSFPDTNVSRVAWRLCDPNASTRYTLVDLFNDPWFQQLEMCVNENDYECNFYHHEDAGDFKGKVSYGCTDEIVHSHKNSSTSFNRYNSMPTMVPAATMNMVNYSPNMKPKMATYSSSSSFASFRTTNSFKEINVGFLRY</sequence>
<name>A0ACB5TTW2_CANBO</name>
<organism evidence="1 2">
    <name type="scientific">Candida boidinii</name>
    <name type="common">Yeast</name>
    <dbReference type="NCBI Taxonomy" id="5477"/>
    <lineage>
        <taxon>Eukaryota</taxon>
        <taxon>Fungi</taxon>
        <taxon>Dikarya</taxon>
        <taxon>Ascomycota</taxon>
        <taxon>Saccharomycotina</taxon>
        <taxon>Pichiomycetes</taxon>
        <taxon>Pichiales</taxon>
        <taxon>Pichiaceae</taxon>
        <taxon>Ogataea</taxon>
        <taxon>Ogataea/Candida clade</taxon>
    </lineage>
</organism>
<proteinExistence type="predicted"/>
<reference evidence="1" key="1">
    <citation type="submission" date="2023-04" db="EMBL/GenBank/DDBJ databases">
        <title>Candida boidinii NBRC 1967.</title>
        <authorList>
            <person name="Ichikawa N."/>
            <person name="Sato H."/>
            <person name="Tonouchi N."/>
        </authorList>
    </citation>
    <scope>NUCLEOTIDE SEQUENCE</scope>
    <source>
        <strain evidence="1">NBRC 1967</strain>
    </source>
</reference>